<reference evidence="2 3" key="1">
    <citation type="journal article" date="2008" name="Nature">
        <title>The Phaeodactylum genome reveals the evolutionary history of diatom genomes.</title>
        <authorList>
            <person name="Bowler C."/>
            <person name="Allen A.E."/>
            <person name="Badger J.H."/>
            <person name="Grimwood J."/>
            <person name="Jabbari K."/>
            <person name="Kuo A."/>
            <person name="Maheswari U."/>
            <person name="Martens C."/>
            <person name="Maumus F."/>
            <person name="Otillar R.P."/>
            <person name="Rayko E."/>
            <person name="Salamov A."/>
            <person name="Vandepoele K."/>
            <person name="Beszteri B."/>
            <person name="Gruber A."/>
            <person name="Heijde M."/>
            <person name="Katinka M."/>
            <person name="Mock T."/>
            <person name="Valentin K."/>
            <person name="Verret F."/>
            <person name="Berges J.A."/>
            <person name="Brownlee C."/>
            <person name="Cadoret J.P."/>
            <person name="Chiovitti A."/>
            <person name="Choi C.J."/>
            <person name="Coesel S."/>
            <person name="De Martino A."/>
            <person name="Detter J.C."/>
            <person name="Durkin C."/>
            <person name="Falciatore A."/>
            <person name="Fournet J."/>
            <person name="Haruta M."/>
            <person name="Huysman M.J."/>
            <person name="Jenkins B.D."/>
            <person name="Jiroutova K."/>
            <person name="Jorgensen R.E."/>
            <person name="Joubert Y."/>
            <person name="Kaplan A."/>
            <person name="Kroger N."/>
            <person name="Kroth P.G."/>
            <person name="La Roche J."/>
            <person name="Lindquist E."/>
            <person name="Lommer M."/>
            <person name="Martin-Jezequel V."/>
            <person name="Lopez P.J."/>
            <person name="Lucas S."/>
            <person name="Mangogna M."/>
            <person name="McGinnis K."/>
            <person name="Medlin L.K."/>
            <person name="Montsant A."/>
            <person name="Oudot-Le Secq M.P."/>
            <person name="Napoli C."/>
            <person name="Obornik M."/>
            <person name="Parker M.S."/>
            <person name="Petit J.L."/>
            <person name="Porcel B.M."/>
            <person name="Poulsen N."/>
            <person name="Robison M."/>
            <person name="Rychlewski L."/>
            <person name="Rynearson T.A."/>
            <person name="Schmutz J."/>
            <person name="Shapiro H."/>
            <person name="Siaut M."/>
            <person name="Stanley M."/>
            <person name="Sussman M.R."/>
            <person name="Taylor A.R."/>
            <person name="Vardi A."/>
            <person name="von Dassow P."/>
            <person name="Vyverman W."/>
            <person name="Willis A."/>
            <person name="Wyrwicz L.S."/>
            <person name="Rokhsar D.S."/>
            <person name="Weissenbach J."/>
            <person name="Armbrust E.V."/>
            <person name="Green B.R."/>
            <person name="Van de Peer Y."/>
            <person name="Grigoriev I.V."/>
        </authorList>
    </citation>
    <scope>NUCLEOTIDE SEQUENCE [LARGE SCALE GENOMIC DNA]</scope>
    <source>
        <strain evidence="2 3">CCAP 1055/1</strain>
    </source>
</reference>
<feature type="region of interest" description="Disordered" evidence="1">
    <location>
        <begin position="15"/>
        <end position="36"/>
    </location>
</feature>
<reference evidence="3" key="2">
    <citation type="submission" date="2008-08" db="EMBL/GenBank/DDBJ databases">
        <authorList>
            <consortium name="Diatom Consortium"/>
            <person name="Grigoriev I."/>
            <person name="Grimwood J."/>
            <person name="Kuo A."/>
            <person name="Otillar R.P."/>
            <person name="Salamov A."/>
            <person name="Detter J.C."/>
            <person name="Lindquist E."/>
            <person name="Shapiro H."/>
            <person name="Lucas S."/>
            <person name="Glavina del Rio T."/>
            <person name="Pitluck S."/>
            <person name="Rokhsar D."/>
            <person name="Bowler C."/>
        </authorList>
    </citation>
    <scope>GENOME REANNOTATION</scope>
    <source>
        <strain evidence="3">CCAP 1055/1</strain>
    </source>
</reference>
<evidence type="ECO:0000256" key="1">
    <source>
        <dbReference type="SAM" id="MobiDB-lite"/>
    </source>
</evidence>
<name>B7G231_PHATC</name>
<accession>B7G231</accession>
<dbReference type="InParanoid" id="B7G231"/>
<evidence type="ECO:0000313" key="3">
    <source>
        <dbReference type="Proteomes" id="UP000000759"/>
    </source>
</evidence>
<dbReference type="Proteomes" id="UP000000759">
    <property type="component" value="Chromosome 12"/>
</dbReference>
<keyword evidence="3" id="KW-1185">Reference proteome</keyword>
<dbReference type="HOGENOM" id="CLU_328038_0_0_1"/>
<dbReference type="PaxDb" id="2850-Phatr46993"/>
<organism evidence="2 3">
    <name type="scientific">Phaeodactylum tricornutum (strain CCAP 1055/1)</name>
    <dbReference type="NCBI Taxonomy" id="556484"/>
    <lineage>
        <taxon>Eukaryota</taxon>
        <taxon>Sar</taxon>
        <taxon>Stramenopiles</taxon>
        <taxon>Ochrophyta</taxon>
        <taxon>Bacillariophyta</taxon>
        <taxon>Bacillariophyceae</taxon>
        <taxon>Bacillariophycidae</taxon>
        <taxon>Naviculales</taxon>
        <taxon>Phaeodactylaceae</taxon>
        <taxon>Phaeodactylum</taxon>
    </lineage>
</organism>
<evidence type="ECO:0000313" key="2">
    <source>
        <dbReference type="EMBL" id="EEC47228.1"/>
    </source>
</evidence>
<protein>
    <submittedName>
        <fullName evidence="2">Uncharacterized protein</fullName>
    </submittedName>
</protein>
<dbReference type="AlphaFoldDB" id="B7G231"/>
<dbReference type="GeneID" id="7202096"/>
<gene>
    <name evidence="2" type="ORF">PHATRDRAFT_46993</name>
</gene>
<dbReference type="RefSeq" id="XP_002181305.1">
    <property type="nucleotide sequence ID" value="XM_002181269.1"/>
</dbReference>
<sequence>MRVVAPWEVTETSLYRDHGKRRRKPQTKQQPDPVEADSDLLVSARFVTTATTPRKRSKTVRNGHDIFVEDVMPSLVLTSEHRVLVFGEFQSENGSNAGIRESKVMEYGTRADKAAAFLSSSTTPQKVSKGFTARHIPVVLDATNSRFYGLQNGNTRLISWNTCHGPEECTSVKLDEPALCMSSIHTTQACFVCGTLASERVFIATSDDENLSLKCFTQAELPVNALYVGSFAILEKTHVNQEESGSKRKAETPSSGDEVFFFQFFSKQNSFIMVRHHFSGLSNGIANASRVNIQSATIPMIGESSALIAYPKLLGVDKGSQSAVLLYSTFGDDNGTGKHQFFVSISLQSGDIATVPMQLPDSAQQAALLGASVLAVGSHDDIQLIDIVRGAEIGSISVRSVADAADYLLVGDPICPKLAILFTKEGKLWVASTSLDSETVSTQFALSTSLALALRTNKAPKLSGPSLFEKPLSGVSLDLKSDSFNDAFATGIFWLNECFDQVLKDSMANASLLEAFEKCLCSFHEKTCFKTSEGVGNAENPQDAIVEKTPTQKNGTHKIGLNGNVLQTFNGKNGNYSRRVREPSMIPRPFVDHIVPMLIHIFLHSTNPKQSRLFREGSILLETVIKTGKLSARTFNFTTFVKILDALDSCNERIYTPVEFSFDFLEYCVDVSERQIAVILQFTISKLNAIDFAKKIRSLKGSMLNRNVSSLLERFMEDPLNESIATQLISYGSMLLMKQIIGYSAYNESLLFHALKASLNREEVAVAVMLLLRLQSSMKIPITKQASSMHMRIFKFLACLTDSLRSPLSASEVSLVEKVKKVVDAETSRTETIIHLQPTIIQTAPARQQKSSRLSATVHENINFKQLAPYQIERLLL</sequence>
<proteinExistence type="predicted"/>
<dbReference type="EMBL" id="CM000614">
    <property type="protein sequence ID" value="EEC47228.1"/>
    <property type="molecule type" value="Genomic_DNA"/>
</dbReference>
<dbReference type="KEGG" id="pti:PHATRDRAFT_46993"/>